<dbReference type="Proteomes" id="UP001165960">
    <property type="component" value="Unassembled WGS sequence"/>
</dbReference>
<dbReference type="EMBL" id="QTSX02005001">
    <property type="protein sequence ID" value="KAJ9062538.1"/>
    <property type="molecule type" value="Genomic_DNA"/>
</dbReference>
<proteinExistence type="predicted"/>
<reference evidence="1" key="1">
    <citation type="submission" date="2022-04" db="EMBL/GenBank/DDBJ databases">
        <title>Genome of the entomopathogenic fungus Entomophthora muscae.</title>
        <authorList>
            <person name="Elya C."/>
            <person name="Lovett B.R."/>
            <person name="Lee E."/>
            <person name="Macias A.M."/>
            <person name="Hajek A.E."/>
            <person name="De Bivort B.L."/>
            <person name="Kasson M.T."/>
            <person name="De Fine Licht H.H."/>
            <person name="Stajich J.E."/>
        </authorList>
    </citation>
    <scope>NUCLEOTIDE SEQUENCE</scope>
    <source>
        <strain evidence="1">Berkeley</strain>
    </source>
</reference>
<organism evidence="1 2">
    <name type="scientific">Entomophthora muscae</name>
    <dbReference type="NCBI Taxonomy" id="34485"/>
    <lineage>
        <taxon>Eukaryota</taxon>
        <taxon>Fungi</taxon>
        <taxon>Fungi incertae sedis</taxon>
        <taxon>Zoopagomycota</taxon>
        <taxon>Entomophthoromycotina</taxon>
        <taxon>Entomophthoromycetes</taxon>
        <taxon>Entomophthorales</taxon>
        <taxon>Entomophthoraceae</taxon>
        <taxon>Entomophthora</taxon>
    </lineage>
</organism>
<evidence type="ECO:0000313" key="1">
    <source>
        <dbReference type="EMBL" id="KAJ9062538.1"/>
    </source>
</evidence>
<comment type="caution">
    <text evidence="1">The sequence shown here is derived from an EMBL/GenBank/DDBJ whole genome shotgun (WGS) entry which is preliminary data.</text>
</comment>
<name>A0ACC2SJI4_9FUNG</name>
<keyword evidence="2" id="KW-1185">Reference proteome</keyword>
<sequence>MLEFRALTKGNFIELCQLLESRDLVTLSQVNHDLRIIFSNECLWESHLTGLFQTQADVIECLREGALPGFNPTKEVFMENAHQLGLESLIPLNCKSLVLDMIRSEALFSNETASQFTLVHKTLEKTRELLSHFQKEPSLELLYRAAYLAFSTIPFQPVMALHLLAFIPFAINHLEPSLRIAHLGLNFDEEFEPLLELKAQVKQFIHELDGEGKTPLVINGDLSLQFKEVVGTIFTQFVKAGTRVMYLEDLGSFITVTNHGQAPPREFVEHVFREHAQPIGPRKRPAMSKQDFELFYLHLAITDPAETRADLASHGFDPDTLMELSGENALLNAAHRLSNLKI</sequence>
<protein>
    <submittedName>
        <fullName evidence="1">Uncharacterized protein</fullName>
    </submittedName>
</protein>
<gene>
    <name evidence="1" type="ORF">DSO57_1009597</name>
</gene>
<evidence type="ECO:0000313" key="2">
    <source>
        <dbReference type="Proteomes" id="UP001165960"/>
    </source>
</evidence>
<accession>A0ACC2SJI4</accession>